<sequence length="148" mass="16923">MSFVEQRHQSTVEFRRNDYPMSDEKSFIVEGEGLTEGVIAADSRWRFPRAFVSAYVVDNLLQNVFFAAFFSYHVHIDGQQLPCGLALTFGVLSSCGYDDVFSWHRLLRYASRQRVGLSKVRRPSIFDLGVISSEYEGPSQEPVSRVCR</sequence>
<dbReference type="EMBL" id="JARK01001389">
    <property type="protein sequence ID" value="EYC10860.1"/>
    <property type="molecule type" value="Genomic_DNA"/>
</dbReference>
<dbReference type="Proteomes" id="UP000024635">
    <property type="component" value="Unassembled WGS sequence"/>
</dbReference>
<name>A0A016U6Q2_9BILA</name>
<evidence type="ECO:0000313" key="2">
    <source>
        <dbReference type="Proteomes" id="UP000024635"/>
    </source>
</evidence>
<proteinExistence type="predicted"/>
<dbReference type="AlphaFoldDB" id="A0A016U6Q2"/>
<reference evidence="2" key="1">
    <citation type="journal article" date="2015" name="Nat. Genet.">
        <title>The genome and transcriptome of the zoonotic hookworm Ancylostoma ceylanicum identify infection-specific gene families.</title>
        <authorList>
            <person name="Schwarz E.M."/>
            <person name="Hu Y."/>
            <person name="Antoshechkin I."/>
            <person name="Miller M.M."/>
            <person name="Sternberg P.W."/>
            <person name="Aroian R.V."/>
        </authorList>
    </citation>
    <scope>NUCLEOTIDE SEQUENCE</scope>
    <source>
        <strain evidence="2">HY135</strain>
    </source>
</reference>
<organism evidence="1 2">
    <name type="scientific">Ancylostoma ceylanicum</name>
    <dbReference type="NCBI Taxonomy" id="53326"/>
    <lineage>
        <taxon>Eukaryota</taxon>
        <taxon>Metazoa</taxon>
        <taxon>Ecdysozoa</taxon>
        <taxon>Nematoda</taxon>
        <taxon>Chromadorea</taxon>
        <taxon>Rhabditida</taxon>
        <taxon>Rhabditina</taxon>
        <taxon>Rhabditomorpha</taxon>
        <taxon>Strongyloidea</taxon>
        <taxon>Ancylostomatidae</taxon>
        <taxon>Ancylostomatinae</taxon>
        <taxon>Ancylostoma</taxon>
    </lineage>
</organism>
<evidence type="ECO:0000313" key="1">
    <source>
        <dbReference type="EMBL" id="EYC10860.1"/>
    </source>
</evidence>
<comment type="caution">
    <text evidence="1">The sequence shown here is derived from an EMBL/GenBank/DDBJ whole genome shotgun (WGS) entry which is preliminary data.</text>
</comment>
<keyword evidence="2" id="KW-1185">Reference proteome</keyword>
<gene>
    <name evidence="1" type="primary">Acey_s0053.g2334</name>
    <name evidence="1" type="ORF">Y032_0053g2334</name>
</gene>
<protein>
    <submittedName>
        <fullName evidence="1">Uncharacterized protein</fullName>
    </submittedName>
</protein>
<accession>A0A016U6Q2</accession>